<evidence type="ECO:0000256" key="7">
    <source>
        <dbReference type="ARBA" id="ARBA00034770"/>
    </source>
</evidence>
<comment type="subcellular location">
    <subcellularLocation>
        <location evidence="8">Nucleus</location>
    </subcellularLocation>
</comment>
<dbReference type="Pfam" id="PF00250">
    <property type="entry name" value="Forkhead"/>
    <property type="match status" value="1"/>
</dbReference>
<dbReference type="InterPro" id="IPR036390">
    <property type="entry name" value="WH_DNA-bd_sf"/>
</dbReference>
<evidence type="ECO:0000256" key="5">
    <source>
        <dbReference type="ARBA" id="ARBA00023163"/>
    </source>
</evidence>
<evidence type="ECO:0000313" key="12">
    <source>
        <dbReference type="Proteomes" id="UP000699462"/>
    </source>
</evidence>
<dbReference type="SMART" id="SM00339">
    <property type="entry name" value="FH"/>
    <property type="match status" value="1"/>
</dbReference>
<feature type="region of interest" description="Disordered" evidence="9">
    <location>
        <begin position="472"/>
        <end position="494"/>
    </location>
</feature>
<dbReference type="Proteomes" id="UP000699462">
    <property type="component" value="Unassembled WGS sequence"/>
</dbReference>
<dbReference type="SUPFAM" id="SSF46785">
    <property type="entry name" value="Winged helix' DNA-binding domain"/>
    <property type="match status" value="1"/>
</dbReference>
<keyword evidence="6 8" id="KW-0539">Nucleus</keyword>
<dbReference type="PANTHER" id="PTHR46805:SF4">
    <property type="entry name" value="FORKHEAD BOX PROTEIN J1.2"/>
    <property type="match status" value="1"/>
</dbReference>
<feature type="region of interest" description="Disordered" evidence="9">
    <location>
        <begin position="283"/>
        <end position="310"/>
    </location>
</feature>
<dbReference type="GO" id="GO:0005634">
    <property type="term" value="C:nucleus"/>
    <property type="evidence" value="ECO:0007669"/>
    <property type="project" value="UniProtKB-SubCell"/>
</dbReference>
<feature type="compositionally biased region" description="Polar residues" evidence="9">
    <location>
        <begin position="620"/>
        <end position="634"/>
    </location>
</feature>
<dbReference type="InterPro" id="IPR047513">
    <property type="entry name" value="FOXJ1"/>
</dbReference>
<feature type="compositionally biased region" description="Low complexity" evidence="9">
    <location>
        <begin position="654"/>
        <end position="677"/>
    </location>
</feature>
<dbReference type="EMBL" id="JTDF01001198">
    <property type="protein sequence ID" value="KAF8570348.1"/>
    <property type="molecule type" value="Genomic_DNA"/>
</dbReference>
<sequence length="971" mass="107611">MSVKVINQTFEFYEDSLNVLSERLRTNWLQKLNKSDATDDSLTNLTWLYDMHPVGFEVDVTHKSKEASAELGGTSNISVSLLHIVHLDSDPHVPNFSQLPFSGSLLDPQVRLDYRTKWTGKPPFSYATLICLAMRELGKPKVTLSDIYGWIMNNFAYYRHTDSSWQNSVRHNLSLNKCFEKVPRDKNERGKGGFWRVNPKHADWLEANLAKCRRTAPPPGPPPPIPRSMLMQQQQGHLPQRCLVTPSSATYSFTSPVTFSHLTETSGLTSGVVRKVTTTSLSPLSASSTSSLSSSPHSLVSSPPPAVGSNLQTATTTISNTTLAPTTSRCLISNLLPYVDSDFRITTCNTQKIQSSQPDLNCCQLPGVSRRRKSPLPHPTVLSDHEFYDPRLDELAGCEKLTDHCPARSLHCNPKLASYVSDGAQDGRRPSDWSVLTNYQSHPYRRPSSASRSQSIQDTSVGLRRKFAHIKHQNSESDLVEEKKHTGKEHTHKRFRLNRPRAGSKLLPTRILPPRRRYSRWAYPRNEVTVITTNKDQEKLNPLQSKKVRNSVPLSGSCDREKGLGSQTKSDSYLNLVAEEKDYGGEDLLDSVWPPFSRISGPQTNKKFRHSESDRFHTVAHSSGTTLPKLTTSAPHWLTPQYVPAGLSPHSKNGSNRESTSSAASSSSVGSSLSGHSMNRPDSHLYHSLPSHRQYAPRRVETQTCRQLSPNHEFMTPIQFCRLYPISGEAEAFLGTSPDRLRMPKWASVFLPEGEERELEPIFEKPSHTIQHPFGLLDNFSSNTDELSDCSASLTRTSHGNSSTDSTHDSEINWDQDALLGTDRHDQHPISSSPLLDNLYLDSADLDFDTLHSLVEATGPIPLDLDLALTASLNGGCANLSTDSAFVGSCSDLDSTAHSRLSTLLSPTHWSADSMIDPETLHTTWFGNPQSVHATNCLLSMLDGADALLEKPVGSNEPATDSGRLNTPPSH</sequence>
<dbReference type="PRINTS" id="PR00053">
    <property type="entry name" value="FORKHEAD"/>
</dbReference>
<keyword evidence="1" id="KW-0970">Cilium biogenesis/degradation</keyword>
<evidence type="ECO:0000256" key="9">
    <source>
        <dbReference type="SAM" id="MobiDB-lite"/>
    </source>
</evidence>
<proteinExistence type="inferred from homology"/>
<evidence type="ECO:0000256" key="6">
    <source>
        <dbReference type="ARBA" id="ARBA00023242"/>
    </source>
</evidence>
<dbReference type="GO" id="GO:0030030">
    <property type="term" value="P:cell projection organization"/>
    <property type="evidence" value="ECO:0007669"/>
    <property type="project" value="UniProtKB-KW"/>
</dbReference>
<comment type="caution">
    <text evidence="11">The sequence shown here is derived from an EMBL/GenBank/DDBJ whole genome shotgun (WGS) entry which is preliminary data.</text>
</comment>
<reference evidence="11 12" key="1">
    <citation type="submission" date="2019-07" db="EMBL/GenBank/DDBJ databases">
        <title>Annotation for the trematode Paragonimus westermani.</title>
        <authorList>
            <person name="Choi Y.-J."/>
        </authorList>
    </citation>
    <scope>NUCLEOTIDE SEQUENCE [LARGE SCALE GENOMIC DNA]</scope>
    <source>
        <strain evidence="11">180907_Pwestermani</strain>
    </source>
</reference>
<feature type="region of interest" description="Disordered" evidence="9">
    <location>
        <begin position="951"/>
        <end position="971"/>
    </location>
</feature>
<dbReference type="InterPro" id="IPR047512">
    <property type="entry name" value="FH_FOXJ1"/>
</dbReference>
<feature type="region of interest" description="Disordered" evidence="9">
    <location>
        <begin position="599"/>
        <end position="699"/>
    </location>
</feature>
<dbReference type="GO" id="GO:0000978">
    <property type="term" value="F:RNA polymerase II cis-regulatory region sequence-specific DNA binding"/>
    <property type="evidence" value="ECO:0007669"/>
    <property type="project" value="TreeGrafter"/>
</dbReference>
<feature type="domain" description="Fork-head" evidence="10">
    <location>
        <begin position="121"/>
        <end position="215"/>
    </location>
</feature>
<keyword evidence="3 8" id="KW-0238">DNA-binding</keyword>
<evidence type="ECO:0000256" key="8">
    <source>
        <dbReference type="PROSITE-ProRule" id="PRU00089"/>
    </source>
</evidence>
<evidence type="ECO:0000256" key="4">
    <source>
        <dbReference type="ARBA" id="ARBA00023159"/>
    </source>
</evidence>
<evidence type="ECO:0000256" key="3">
    <source>
        <dbReference type="ARBA" id="ARBA00023125"/>
    </source>
</evidence>
<feature type="compositionally biased region" description="Low complexity" evidence="9">
    <location>
        <begin position="283"/>
        <end position="301"/>
    </location>
</feature>
<protein>
    <recommendedName>
        <fullName evidence="10">Fork-head domain-containing protein</fullName>
    </recommendedName>
</protein>
<organism evidence="11 12">
    <name type="scientific">Paragonimus westermani</name>
    <dbReference type="NCBI Taxonomy" id="34504"/>
    <lineage>
        <taxon>Eukaryota</taxon>
        <taxon>Metazoa</taxon>
        <taxon>Spiralia</taxon>
        <taxon>Lophotrochozoa</taxon>
        <taxon>Platyhelminthes</taxon>
        <taxon>Trematoda</taxon>
        <taxon>Digenea</taxon>
        <taxon>Plagiorchiida</taxon>
        <taxon>Troglotremata</taxon>
        <taxon>Troglotrematidae</taxon>
        <taxon>Paragonimus</taxon>
    </lineage>
</organism>
<dbReference type="OrthoDB" id="5954824at2759"/>
<comment type="similarity">
    <text evidence="7">Belongs to the FOXJ1 family.</text>
</comment>
<keyword evidence="2" id="KW-0805">Transcription regulation</keyword>
<dbReference type="Gene3D" id="1.10.10.10">
    <property type="entry name" value="Winged helix-like DNA-binding domain superfamily/Winged helix DNA-binding domain"/>
    <property type="match status" value="1"/>
</dbReference>
<dbReference type="AlphaFoldDB" id="A0A8T0DTG0"/>
<feature type="DNA-binding region" description="Fork-head" evidence="8">
    <location>
        <begin position="121"/>
        <end position="215"/>
    </location>
</feature>
<name>A0A8T0DTG0_9TREM</name>
<keyword evidence="12" id="KW-1185">Reference proteome</keyword>
<evidence type="ECO:0000256" key="2">
    <source>
        <dbReference type="ARBA" id="ARBA00023015"/>
    </source>
</evidence>
<evidence type="ECO:0000313" key="11">
    <source>
        <dbReference type="EMBL" id="KAF8570348.1"/>
    </source>
</evidence>
<accession>A0A8T0DTG0</accession>
<dbReference type="PROSITE" id="PS50039">
    <property type="entry name" value="FORK_HEAD_3"/>
    <property type="match status" value="1"/>
</dbReference>
<dbReference type="InterPro" id="IPR036388">
    <property type="entry name" value="WH-like_DNA-bd_sf"/>
</dbReference>
<feature type="compositionally biased region" description="Polar residues" evidence="9">
    <location>
        <begin position="957"/>
        <end position="971"/>
    </location>
</feature>
<feature type="compositionally biased region" description="Basic residues" evidence="9">
    <location>
        <begin position="485"/>
        <end position="494"/>
    </location>
</feature>
<evidence type="ECO:0000256" key="1">
    <source>
        <dbReference type="ARBA" id="ARBA00022794"/>
    </source>
</evidence>
<feature type="compositionally biased region" description="Polar residues" evidence="9">
    <location>
        <begin position="448"/>
        <end position="460"/>
    </location>
</feature>
<keyword evidence="5" id="KW-0804">Transcription</keyword>
<dbReference type="InterPro" id="IPR001766">
    <property type="entry name" value="Fork_head_dom"/>
</dbReference>
<evidence type="ECO:0000259" key="10">
    <source>
        <dbReference type="PROSITE" id="PS50039"/>
    </source>
</evidence>
<dbReference type="PROSITE" id="PS00658">
    <property type="entry name" value="FORK_HEAD_2"/>
    <property type="match status" value="1"/>
</dbReference>
<dbReference type="InterPro" id="IPR018122">
    <property type="entry name" value="TF_fork_head_CS_1"/>
</dbReference>
<dbReference type="PROSITE" id="PS00657">
    <property type="entry name" value="FORK_HEAD_1"/>
    <property type="match status" value="1"/>
</dbReference>
<dbReference type="GO" id="GO:0000981">
    <property type="term" value="F:DNA-binding transcription factor activity, RNA polymerase II-specific"/>
    <property type="evidence" value="ECO:0007669"/>
    <property type="project" value="TreeGrafter"/>
</dbReference>
<dbReference type="InterPro" id="IPR030456">
    <property type="entry name" value="TF_fork_head_CS_2"/>
</dbReference>
<dbReference type="PANTHER" id="PTHR46805">
    <property type="entry name" value="FORKHEAD BOX PROTEIN J1"/>
    <property type="match status" value="1"/>
</dbReference>
<dbReference type="CDD" id="cd20023">
    <property type="entry name" value="FH_FOXJ1"/>
    <property type="match status" value="1"/>
</dbReference>
<feature type="region of interest" description="Disordered" evidence="9">
    <location>
        <begin position="442"/>
        <end position="461"/>
    </location>
</feature>
<dbReference type="FunFam" id="1.10.10.10:FF:000135">
    <property type="entry name" value="forkhead box protein G1"/>
    <property type="match status" value="1"/>
</dbReference>
<gene>
    <name evidence="11" type="ORF">P879_02126</name>
</gene>
<keyword evidence="4" id="KW-0010">Activator</keyword>